<dbReference type="Gene3D" id="3.60.15.10">
    <property type="entry name" value="Ribonuclease Z/Hydroxyacylglutathione hydrolase-like"/>
    <property type="match status" value="1"/>
</dbReference>
<evidence type="ECO:0000256" key="5">
    <source>
        <dbReference type="ARBA" id="ARBA00023136"/>
    </source>
</evidence>
<dbReference type="InterPro" id="IPR025405">
    <property type="entry name" value="DUF4131"/>
</dbReference>
<feature type="transmembrane region" description="Helical" evidence="6">
    <location>
        <begin position="379"/>
        <end position="399"/>
    </location>
</feature>
<feature type="transmembrane region" description="Helical" evidence="6">
    <location>
        <begin position="278"/>
        <end position="301"/>
    </location>
</feature>
<feature type="transmembrane region" description="Helical" evidence="6">
    <location>
        <begin position="52"/>
        <end position="72"/>
    </location>
</feature>
<evidence type="ECO:0000259" key="7">
    <source>
        <dbReference type="SMART" id="SM00849"/>
    </source>
</evidence>
<keyword evidence="2" id="KW-1003">Cell membrane</keyword>
<keyword evidence="3 6" id="KW-0812">Transmembrane</keyword>
<feature type="transmembrane region" description="Helical" evidence="6">
    <location>
        <begin position="346"/>
        <end position="367"/>
    </location>
</feature>
<dbReference type="InterPro" id="IPR052159">
    <property type="entry name" value="Competence_DNA_uptake"/>
</dbReference>
<gene>
    <name evidence="8" type="ORF">DCCM_4429</name>
</gene>
<dbReference type="InterPro" id="IPR035681">
    <property type="entry name" value="ComA-like_MBL"/>
</dbReference>
<keyword evidence="5 6" id="KW-0472">Membrane</keyword>
<dbReference type="InterPro" id="IPR001279">
    <property type="entry name" value="Metallo-B-lactamas"/>
</dbReference>
<feature type="transmembrane region" description="Helical" evidence="6">
    <location>
        <begin position="6"/>
        <end position="22"/>
    </location>
</feature>
<proteinExistence type="predicted"/>
<evidence type="ECO:0000256" key="4">
    <source>
        <dbReference type="ARBA" id="ARBA00022989"/>
    </source>
</evidence>
<protein>
    <submittedName>
        <fullName evidence="8">Late competence protein ComEC, DNA transport</fullName>
    </submittedName>
</protein>
<evidence type="ECO:0000256" key="6">
    <source>
        <dbReference type="SAM" id="Phobius"/>
    </source>
</evidence>
<dbReference type="Pfam" id="PF03772">
    <property type="entry name" value="Competence"/>
    <property type="match status" value="1"/>
</dbReference>
<comment type="caution">
    <text evidence="8">The sequence shown here is derived from an EMBL/GenBank/DDBJ whole genome shotgun (WGS) entry which is preliminary data.</text>
</comment>
<feature type="transmembrane region" description="Helical" evidence="6">
    <location>
        <begin position="419"/>
        <end position="444"/>
    </location>
</feature>
<feature type="transmembrane region" description="Helical" evidence="6">
    <location>
        <begin position="29"/>
        <end position="46"/>
    </location>
</feature>
<evidence type="ECO:0000256" key="2">
    <source>
        <dbReference type="ARBA" id="ARBA00022475"/>
    </source>
</evidence>
<comment type="subcellular location">
    <subcellularLocation>
        <location evidence="1">Cell membrane</location>
        <topology evidence="1">Multi-pass membrane protein</topology>
    </subcellularLocation>
</comment>
<keyword evidence="4 6" id="KW-1133">Transmembrane helix</keyword>
<dbReference type="Pfam" id="PF13567">
    <property type="entry name" value="DUF4131"/>
    <property type="match status" value="1"/>
</dbReference>
<dbReference type="EMBL" id="BFAV01000157">
    <property type="protein sequence ID" value="GBF35306.1"/>
    <property type="molecule type" value="Genomic_DNA"/>
</dbReference>
<reference evidence="9" key="1">
    <citation type="submission" date="2018-02" db="EMBL/GenBank/DDBJ databases">
        <title>Genome sequence of Desulfocucumis palustris strain NAW-5.</title>
        <authorList>
            <person name="Watanabe M."/>
            <person name="Kojima H."/>
            <person name="Fukui M."/>
        </authorList>
    </citation>
    <scope>NUCLEOTIDE SEQUENCE [LARGE SCALE GENOMIC DNA]</scope>
    <source>
        <strain evidence="9">NAW-5</strain>
    </source>
</reference>
<feature type="transmembrane region" description="Helical" evidence="6">
    <location>
        <begin position="322"/>
        <end position="340"/>
    </location>
</feature>
<evidence type="ECO:0000313" key="9">
    <source>
        <dbReference type="Proteomes" id="UP000239549"/>
    </source>
</evidence>
<dbReference type="NCBIfam" id="TIGR00360">
    <property type="entry name" value="ComEC_N-term"/>
    <property type="match status" value="1"/>
</dbReference>
<dbReference type="Pfam" id="PF00753">
    <property type="entry name" value="Lactamase_B"/>
    <property type="match status" value="1"/>
</dbReference>
<dbReference type="InterPro" id="IPR004477">
    <property type="entry name" value="ComEC_N"/>
</dbReference>
<evidence type="ECO:0000256" key="1">
    <source>
        <dbReference type="ARBA" id="ARBA00004651"/>
    </source>
</evidence>
<dbReference type="RefSeq" id="WP_104373364.1">
    <property type="nucleotide sequence ID" value="NZ_BFAV01000157.1"/>
</dbReference>
<dbReference type="OrthoDB" id="9761531at2"/>
<name>A0A2L2XLW4_9FIRM</name>
<dbReference type="PANTHER" id="PTHR30619:SF7">
    <property type="entry name" value="BETA-LACTAMASE DOMAIN PROTEIN"/>
    <property type="match status" value="1"/>
</dbReference>
<feature type="transmembrane region" description="Helical" evidence="6">
    <location>
        <begin position="249"/>
        <end position="272"/>
    </location>
</feature>
<evidence type="ECO:0000313" key="8">
    <source>
        <dbReference type="EMBL" id="GBF35306.1"/>
    </source>
</evidence>
<feature type="domain" description="Metallo-beta-lactamase" evidence="7">
    <location>
        <begin position="551"/>
        <end position="772"/>
    </location>
</feature>
<feature type="transmembrane region" description="Helical" evidence="6">
    <location>
        <begin position="465"/>
        <end position="487"/>
    </location>
</feature>
<dbReference type="PANTHER" id="PTHR30619">
    <property type="entry name" value="DNA INTERNALIZATION/COMPETENCE PROTEIN COMEC/REC2"/>
    <property type="match status" value="1"/>
</dbReference>
<dbReference type="GO" id="GO:0005886">
    <property type="term" value="C:plasma membrane"/>
    <property type="evidence" value="ECO:0007669"/>
    <property type="project" value="UniProtKB-SubCell"/>
</dbReference>
<dbReference type="SMART" id="SM00849">
    <property type="entry name" value="Lactamase_B"/>
    <property type="match status" value="1"/>
</dbReference>
<sequence length="832" mass="88460">MPERPLLGVAAAYIAGMVLSALTGIGPEWPLLASMAAFLSAVYLYLSARRGLGPAFLILFALLGMTMSGQAITGEEKLFLRPYWGHFVTVEGTILDGPDIRSLDTRYLVKTGWVTMGGIRKRYEGKIIIRAAAGIPVFNYGHGLKARGYLSMPEEPGNPGQFNYRSYLSRRGIGGILAVNSGDQIDSTGLSGGNPLVGFALAVKSRLLKVAENTLSPARADLLNGIIFGVVGEMPPEEREIFCETGVNHILSVSGLHVGMLLAAMAFLLGMLNVSRPARFITITCVLIIYAVMTGLSPPVVRATIMALVLLLGHQLGREADWPTSLGLAALAILFFQPWALFEPGFQLSFCATWGILYLTPAIRTLLAKSFKFPPGAALFIAVPLAAQLGTVPLIAIHFNLITAASLPANLIAVPITGVILPLGALAAITGQFSMTLAGFINIATGALLDLFKWLVEAIREIPGLFIYVEAPSWIFAAAWYLLFWALGKPVPGKVAGSGETPPGSLAGGAFPAVSRGAAFTLLVFAAGVAWIPGRGPGDAGLRVHFIDVGQGDSAYVEFPGGGNMLVDAGGRPGEFESARGAGDVVVDYLKGQGVNRLDVLVITHPHEDHAGGVGAVVRRFAIGSVVVPPLPPAEGSASSGAYKGGERPDPAYGRLLEDIALKGIPVEIAVSGDRLKLDREVGIEVINPAPELMEGTRSDLNNNSLVLMMEYRQQTLLLAADIEEEAQRRILESGRDIHCTVLKVPHHGSRYISPEFFGRAGPRLAVISAGKNNNFGHPDPQTLQLLEDLGVRVYRTDRDGAVVVSTDGEKIRVKWGRMDRESAVQQPGNAA</sequence>
<evidence type="ECO:0000256" key="3">
    <source>
        <dbReference type="ARBA" id="ARBA00022692"/>
    </source>
</evidence>
<keyword evidence="9" id="KW-1185">Reference proteome</keyword>
<dbReference type="Proteomes" id="UP000239549">
    <property type="component" value="Unassembled WGS sequence"/>
</dbReference>
<accession>A0A2L2XLW4</accession>
<dbReference type="CDD" id="cd07731">
    <property type="entry name" value="ComA-like_MBL-fold"/>
    <property type="match status" value="1"/>
</dbReference>
<dbReference type="SUPFAM" id="SSF56281">
    <property type="entry name" value="Metallo-hydrolase/oxidoreductase"/>
    <property type="match status" value="1"/>
</dbReference>
<dbReference type="InterPro" id="IPR036866">
    <property type="entry name" value="RibonucZ/Hydroxyglut_hydro"/>
</dbReference>
<organism evidence="8 9">
    <name type="scientific">Desulfocucumis palustris</name>
    <dbReference type="NCBI Taxonomy" id="1898651"/>
    <lineage>
        <taxon>Bacteria</taxon>
        <taxon>Bacillati</taxon>
        <taxon>Bacillota</taxon>
        <taxon>Clostridia</taxon>
        <taxon>Eubacteriales</taxon>
        <taxon>Desulfocucumaceae</taxon>
        <taxon>Desulfocucumis</taxon>
    </lineage>
</organism>
<dbReference type="AlphaFoldDB" id="A0A2L2XLW4"/>